<accession>A0A0F9LLK7</accession>
<dbReference type="GO" id="GO:0008237">
    <property type="term" value="F:metallopeptidase activity"/>
    <property type="evidence" value="ECO:0007669"/>
    <property type="project" value="UniProtKB-KW"/>
</dbReference>
<keyword evidence="2" id="KW-0479">Metal-binding</keyword>
<dbReference type="Gene3D" id="3.40.140.10">
    <property type="entry name" value="Cytidine Deaminase, domain 2"/>
    <property type="match status" value="1"/>
</dbReference>
<keyword evidence="1" id="KW-0645">Protease</keyword>
<keyword evidence="5" id="KW-0482">Metalloprotease</keyword>
<evidence type="ECO:0000256" key="4">
    <source>
        <dbReference type="ARBA" id="ARBA00022833"/>
    </source>
</evidence>
<evidence type="ECO:0000256" key="3">
    <source>
        <dbReference type="ARBA" id="ARBA00022801"/>
    </source>
</evidence>
<dbReference type="SUPFAM" id="SSF102712">
    <property type="entry name" value="JAB1/MPN domain"/>
    <property type="match status" value="1"/>
</dbReference>
<sequence>MNASGLIFVHNHPSGDLRPSQPDMALKEKLNKACLAVDLAPLDHLIIDLPDMFRLKM</sequence>
<dbReference type="AlphaFoldDB" id="A0A0F9LLK7"/>
<evidence type="ECO:0000256" key="1">
    <source>
        <dbReference type="ARBA" id="ARBA00022670"/>
    </source>
</evidence>
<dbReference type="PANTHER" id="PTHR30471:SF3">
    <property type="entry name" value="UPF0758 PROTEIN YEES-RELATED"/>
    <property type="match status" value="1"/>
</dbReference>
<organism evidence="7">
    <name type="scientific">marine sediment metagenome</name>
    <dbReference type="NCBI Taxonomy" id="412755"/>
    <lineage>
        <taxon>unclassified sequences</taxon>
        <taxon>metagenomes</taxon>
        <taxon>ecological metagenomes</taxon>
    </lineage>
</organism>
<protein>
    <recommendedName>
        <fullName evidence="6">MPN domain-containing protein</fullName>
    </recommendedName>
</protein>
<dbReference type="GO" id="GO:0006508">
    <property type="term" value="P:proteolysis"/>
    <property type="evidence" value="ECO:0007669"/>
    <property type="project" value="UniProtKB-KW"/>
</dbReference>
<dbReference type="InterPro" id="IPR025657">
    <property type="entry name" value="RadC_JAB"/>
</dbReference>
<reference evidence="7" key="1">
    <citation type="journal article" date="2015" name="Nature">
        <title>Complex archaea that bridge the gap between prokaryotes and eukaryotes.</title>
        <authorList>
            <person name="Spang A."/>
            <person name="Saw J.H."/>
            <person name="Jorgensen S.L."/>
            <person name="Zaremba-Niedzwiedzka K."/>
            <person name="Martijn J."/>
            <person name="Lind A.E."/>
            <person name="van Eijk R."/>
            <person name="Schleper C."/>
            <person name="Guy L."/>
            <person name="Ettema T.J."/>
        </authorList>
    </citation>
    <scope>NUCLEOTIDE SEQUENCE</scope>
</reference>
<evidence type="ECO:0000256" key="2">
    <source>
        <dbReference type="ARBA" id="ARBA00022723"/>
    </source>
</evidence>
<name>A0A0F9LLK7_9ZZZZ</name>
<feature type="domain" description="MPN" evidence="6">
    <location>
        <begin position="1"/>
        <end position="57"/>
    </location>
</feature>
<dbReference type="GO" id="GO:0046872">
    <property type="term" value="F:metal ion binding"/>
    <property type="evidence" value="ECO:0007669"/>
    <property type="project" value="UniProtKB-KW"/>
</dbReference>
<keyword evidence="4" id="KW-0862">Zinc</keyword>
<keyword evidence="3" id="KW-0378">Hydrolase</keyword>
<dbReference type="EMBL" id="LAZR01012154">
    <property type="protein sequence ID" value="KKM30522.1"/>
    <property type="molecule type" value="Genomic_DNA"/>
</dbReference>
<dbReference type="PANTHER" id="PTHR30471">
    <property type="entry name" value="DNA REPAIR PROTEIN RADC"/>
    <property type="match status" value="1"/>
</dbReference>
<dbReference type="InterPro" id="IPR020891">
    <property type="entry name" value="UPF0758_CS"/>
</dbReference>
<evidence type="ECO:0000313" key="7">
    <source>
        <dbReference type="EMBL" id="KKM30522.1"/>
    </source>
</evidence>
<dbReference type="InterPro" id="IPR001405">
    <property type="entry name" value="UPF0758"/>
</dbReference>
<proteinExistence type="predicted"/>
<evidence type="ECO:0000259" key="6">
    <source>
        <dbReference type="PROSITE" id="PS50249"/>
    </source>
</evidence>
<dbReference type="PROSITE" id="PS01302">
    <property type="entry name" value="UPF0758"/>
    <property type="match status" value="1"/>
</dbReference>
<dbReference type="InterPro" id="IPR037518">
    <property type="entry name" value="MPN"/>
</dbReference>
<gene>
    <name evidence="7" type="ORF">LCGC14_1566090</name>
</gene>
<comment type="caution">
    <text evidence="7">The sequence shown here is derived from an EMBL/GenBank/DDBJ whole genome shotgun (WGS) entry which is preliminary data.</text>
</comment>
<evidence type="ECO:0000256" key="5">
    <source>
        <dbReference type="ARBA" id="ARBA00023049"/>
    </source>
</evidence>
<dbReference type="Pfam" id="PF04002">
    <property type="entry name" value="RadC"/>
    <property type="match status" value="1"/>
</dbReference>
<dbReference type="PROSITE" id="PS50249">
    <property type="entry name" value="MPN"/>
    <property type="match status" value="1"/>
</dbReference>